<dbReference type="InterPro" id="IPR011042">
    <property type="entry name" value="6-blade_b-propeller_TolB-like"/>
</dbReference>
<dbReference type="GO" id="GO:0016787">
    <property type="term" value="F:hydrolase activity"/>
    <property type="evidence" value="ECO:0007669"/>
    <property type="project" value="UniProtKB-KW"/>
</dbReference>
<dbReference type="InterPro" id="IPR013658">
    <property type="entry name" value="SGL"/>
</dbReference>
<comment type="similarity">
    <text evidence="1">Belongs to the SMP-30/CGR1 family.</text>
</comment>
<dbReference type="PANTHER" id="PTHR47572">
    <property type="entry name" value="LIPOPROTEIN-RELATED"/>
    <property type="match status" value="1"/>
</dbReference>
<feature type="domain" description="SMP-30/Gluconolactonase/LRE-like region" evidence="3">
    <location>
        <begin position="15"/>
        <end position="275"/>
    </location>
</feature>
<dbReference type="Proteomes" id="UP001219901">
    <property type="component" value="Chromosome"/>
</dbReference>
<proteinExistence type="inferred from homology"/>
<dbReference type="Pfam" id="PF08450">
    <property type="entry name" value="SGL"/>
    <property type="match status" value="1"/>
</dbReference>
<reference evidence="5" key="2">
    <citation type="submission" date="2023-06" db="EMBL/GenBank/DDBJ databases">
        <title>Pangenomics reveal diversification of enzyme families and niche specialization in globally abundant SAR202 bacteria.</title>
        <authorList>
            <person name="Saw J.H.W."/>
        </authorList>
    </citation>
    <scope>NUCLEOTIDE SEQUENCE [LARGE SCALE GENOMIC DNA]</scope>
    <source>
        <strain evidence="5">JH1073</strain>
    </source>
</reference>
<evidence type="ECO:0000256" key="1">
    <source>
        <dbReference type="ARBA" id="ARBA00008853"/>
    </source>
</evidence>
<dbReference type="SUPFAM" id="SSF63829">
    <property type="entry name" value="Calcium-dependent phosphotriesterase"/>
    <property type="match status" value="1"/>
</dbReference>
<evidence type="ECO:0000256" key="2">
    <source>
        <dbReference type="ARBA" id="ARBA00022801"/>
    </source>
</evidence>
<reference evidence="4 5" key="1">
    <citation type="submission" date="2019-11" db="EMBL/GenBank/DDBJ databases">
        <authorList>
            <person name="Cho J.-C."/>
        </authorList>
    </citation>
    <scope>NUCLEOTIDE SEQUENCE [LARGE SCALE GENOMIC DNA]</scope>
    <source>
        <strain evidence="4 5">JH1073</strain>
    </source>
</reference>
<keyword evidence="2" id="KW-0378">Hydrolase</keyword>
<evidence type="ECO:0000313" key="5">
    <source>
        <dbReference type="Proteomes" id="UP001219901"/>
    </source>
</evidence>
<name>A0AAJ5ZDS6_9CHLR</name>
<organism evidence="4 5">
    <name type="scientific">Candidatus Lucifugimonas marina</name>
    <dbReference type="NCBI Taxonomy" id="3038979"/>
    <lineage>
        <taxon>Bacteria</taxon>
        <taxon>Bacillati</taxon>
        <taxon>Chloroflexota</taxon>
        <taxon>Dehalococcoidia</taxon>
        <taxon>SAR202 cluster</taxon>
        <taxon>Candidatus Lucifugimonadales</taxon>
        <taxon>Candidatus Lucifugimonadaceae</taxon>
        <taxon>Candidatus Lucifugimonas</taxon>
    </lineage>
</organism>
<gene>
    <name evidence="4" type="ORF">GKO48_05450</name>
</gene>
<evidence type="ECO:0000313" key="4">
    <source>
        <dbReference type="EMBL" id="WFG39085.1"/>
    </source>
</evidence>
<evidence type="ECO:0000259" key="3">
    <source>
        <dbReference type="Pfam" id="PF08450"/>
    </source>
</evidence>
<sequence length="298" mass="32552">MSDWNWTQIANHDTLTEGPVWDGKALLYNECAASTTFRWDPKTNESTVWRTNTGETNGMTFDRQGQLFCCEGGAHRVTKIDAEDPNAEPLVLSDAFKGETINWPNDLAVDQQGRVYFTDPNYTGGPNNLEHESVYMIEHTFGGNWNTTRVTFDTHKPNGVLFSIDQKTLFVADTPNGPDEPKRLLAYPVNDNGTLGEGQVLHDFGRGRSIDGMTMTSSGTILATAGSNSSGGPGAMIYEFEASGRVVRTHPTPADNPTNCTFGGSSLGTLFVTFAGGEVYQVDNVGHTGHLAFPQRRF</sequence>
<protein>
    <recommendedName>
        <fullName evidence="3">SMP-30/Gluconolactonase/LRE-like region domain-containing protein</fullName>
    </recommendedName>
</protein>
<dbReference type="EMBL" id="CP046147">
    <property type="protein sequence ID" value="WFG39085.1"/>
    <property type="molecule type" value="Genomic_DNA"/>
</dbReference>
<dbReference type="Gene3D" id="2.120.10.30">
    <property type="entry name" value="TolB, C-terminal domain"/>
    <property type="match status" value="1"/>
</dbReference>
<accession>A0AAJ5ZDS6</accession>
<keyword evidence="5" id="KW-1185">Reference proteome</keyword>
<dbReference type="AlphaFoldDB" id="A0AAJ5ZDS6"/>
<dbReference type="PANTHER" id="PTHR47572:SF4">
    <property type="entry name" value="LACTONASE DRP35"/>
    <property type="match status" value="1"/>
</dbReference>
<dbReference type="RefSeq" id="WP_342822419.1">
    <property type="nucleotide sequence ID" value="NZ_CP046146.1"/>
</dbReference>
<dbReference type="InterPro" id="IPR051262">
    <property type="entry name" value="SMP-30/CGR1_Lactonase"/>
</dbReference>